<protein>
    <submittedName>
        <fullName evidence="1">Uncharacterized protein</fullName>
    </submittedName>
</protein>
<dbReference type="EMBL" id="LAZR01013009">
    <property type="protein sequence ID" value="KKM24017.1"/>
    <property type="molecule type" value="Genomic_DNA"/>
</dbReference>
<comment type="caution">
    <text evidence="1">The sequence shown here is derived from an EMBL/GenBank/DDBJ whole genome shotgun (WGS) entry which is preliminary data.</text>
</comment>
<name>A0A0F9I964_9ZZZZ</name>
<reference evidence="1" key="1">
    <citation type="journal article" date="2015" name="Nature">
        <title>Complex archaea that bridge the gap between prokaryotes and eukaryotes.</title>
        <authorList>
            <person name="Spang A."/>
            <person name="Saw J.H."/>
            <person name="Jorgensen S.L."/>
            <person name="Zaremba-Niedzwiedzka K."/>
            <person name="Martijn J."/>
            <person name="Lind A.E."/>
            <person name="van Eijk R."/>
            <person name="Schleper C."/>
            <person name="Guy L."/>
            <person name="Ettema T.J."/>
        </authorList>
    </citation>
    <scope>NUCLEOTIDE SEQUENCE</scope>
</reference>
<gene>
    <name evidence="1" type="ORF">LCGC14_1609360</name>
</gene>
<evidence type="ECO:0000313" key="1">
    <source>
        <dbReference type="EMBL" id="KKM24017.1"/>
    </source>
</evidence>
<sequence length="499" mass="53129">MPLRPYSRGLSSFRREPVRGAAAKMGLPWDAYYVLTKAEARLTNSKLHPNTGSPDYNITHLHTGLEDTNWATEPSHDPRYFTHAEVLDLIEGAAFSFHPSDTADGVIAGYNTMFDADTDEAESTIAVEITADDTLIKAFITETGQPAFSVMSAGVYAGQLHLSATTAGKKDTKIYWTLSKRAAGGAETLLITSEESAVLTNVDTHYEIHGVLSTDQTLLSDDRLVFKVYGNQDTGAGGDATATLAMEGTTATRVDVLTHFLAFDDRYVQVAGDTMTGSLTVEGTGTFDGLTVTAGNDLRLDNNLTDGTNSLTVANAKTAYDHSQDNTQAHTDYMLNTGDTTTGDYNFTAGNLITTGTLGTGAPTFDLTSGETALFNLQNSATFGITSFAGGFCRWQATTGLAFESDAGVFRFTGAGTQLLGMTLTTTQTQIWTQQAGDHLILGTEQIQAIKIDGANQDVDVLQNFTAGTIQADDGFTGDWTNVEGRLVEVVGGIIVSVA</sequence>
<proteinExistence type="predicted"/>
<dbReference type="AlphaFoldDB" id="A0A0F9I964"/>
<organism evidence="1">
    <name type="scientific">marine sediment metagenome</name>
    <dbReference type="NCBI Taxonomy" id="412755"/>
    <lineage>
        <taxon>unclassified sequences</taxon>
        <taxon>metagenomes</taxon>
        <taxon>ecological metagenomes</taxon>
    </lineage>
</organism>
<accession>A0A0F9I964</accession>